<dbReference type="InterPro" id="IPR013169">
    <property type="entry name" value="mRNA_splic_Cwf18-like"/>
</dbReference>
<protein>
    <recommendedName>
        <fullName evidence="4">Coiled-coil domain-containing protein 12</fullName>
    </recommendedName>
</protein>
<feature type="compositionally biased region" description="Low complexity" evidence="1">
    <location>
        <begin position="21"/>
        <end position="30"/>
    </location>
</feature>
<dbReference type="EMBL" id="JAVXUO010000604">
    <property type="protein sequence ID" value="KAK2990867.1"/>
    <property type="molecule type" value="Genomic_DNA"/>
</dbReference>
<dbReference type="Proteomes" id="UP001187471">
    <property type="component" value="Unassembled WGS sequence"/>
</dbReference>
<reference evidence="2" key="1">
    <citation type="submission" date="2022-12" db="EMBL/GenBank/DDBJ databases">
        <title>Draft genome assemblies for two species of Escallonia (Escalloniales).</title>
        <authorList>
            <person name="Chanderbali A."/>
            <person name="Dervinis C."/>
            <person name="Anghel I."/>
            <person name="Soltis D."/>
            <person name="Soltis P."/>
            <person name="Zapata F."/>
        </authorList>
    </citation>
    <scope>NUCLEOTIDE SEQUENCE</scope>
    <source>
        <strain evidence="2">UCBG92.1500</strain>
        <tissue evidence="2">Leaf</tissue>
    </source>
</reference>
<feature type="region of interest" description="Disordered" evidence="1">
    <location>
        <begin position="1"/>
        <end position="59"/>
    </location>
</feature>
<name>A0AA88RRI9_9ASTE</name>
<evidence type="ECO:0000313" key="3">
    <source>
        <dbReference type="Proteomes" id="UP001187471"/>
    </source>
</evidence>
<dbReference type="PANTHER" id="PTHR31551:SF1">
    <property type="entry name" value="COILED-COIL DOMAIN-CONTAINING PROTEIN 12"/>
    <property type="match status" value="1"/>
</dbReference>
<keyword evidence="3" id="KW-1185">Reference proteome</keyword>
<sequence length="190" mass="22034">MASEGSAEEAAAERRERLRALRAAQELLQAPQDSSSQANEHQKNGTNGNDFEQQNSISMKFRNYLPHDKELQEGKLAPPVLPKFEEPVAVEPPMQETKEDPFLNIAPKKPNWDLRRDVQKKLDKLEKRTQKAIFQLMGESFSIFFLHFNFLYCLTYGHYIINLQDYTVFPSFIADQPRDSRMFAKLLNKN</sequence>
<dbReference type="Pfam" id="PF08315">
    <property type="entry name" value="cwf18"/>
    <property type="match status" value="1"/>
</dbReference>
<evidence type="ECO:0000313" key="2">
    <source>
        <dbReference type="EMBL" id="KAK2990867.1"/>
    </source>
</evidence>
<dbReference type="GO" id="GO:0005684">
    <property type="term" value="C:U2-type spliceosomal complex"/>
    <property type="evidence" value="ECO:0007669"/>
    <property type="project" value="TreeGrafter"/>
</dbReference>
<proteinExistence type="predicted"/>
<dbReference type="GO" id="GO:0071014">
    <property type="term" value="C:post-mRNA release spliceosomal complex"/>
    <property type="evidence" value="ECO:0007669"/>
    <property type="project" value="TreeGrafter"/>
</dbReference>
<gene>
    <name evidence="2" type="ORF">RJ640_001967</name>
</gene>
<accession>A0AA88RRI9</accession>
<evidence type="ECO:0008006" key="4">
    <source>
        <dbReference type="Google" id="ProtNLM"/>
    </source>
</evidence>
<dbReference type="AlphaFoldDB" id="A0AA88RRI9"/>
<feature type="compositionally biased region" description="Polar residues" evidence="1">
    <location>
        <begin position="31"/>
        <end position="58"/>
    </location>
</feature>
<comment type="caution">
    <text evidence="2">The sequence shown here is derived from an EMBL/GenBank/DDBJ whole genome shotgun (WGS) entry which is preliminary data.</text>
</comment>
<evidence type="ECO:0000256" key="1">
    <source>
        <dbReference type="SAM" id="MobiDB-lite"/>
    </source>
</evidence>
<organism evidence="2 3">
    <name type="scientific">Escallonia rubra</name>
    <dbReference type="NCBI Taxonomy" id="112253"/>
    <lineage>
        <taxon>Eukaryota</taxon>
        <taxon>Viridiplantae</taxon>
        <taxon>Streptophyta</taxon>
        <taxon>Embryophyta</taxon>
        <taxon>Tracheophyta</taxon>
        <taxon>Spermatophyta</taxon>
        <taxon>Magnoliopsida</taxon>
        <taxon>eudicotyledons</taxon>
        <taxon>Gunneridae</taxon>
        <taxon>Pentapetalae</taxon>
        <taxon>asterids</taxon>
        <taxon>campanulids</taxon>
        <taxon>Escalloniales</taxon>
        <taxon>Escalloniaceae</taxon>
        <taxon>Escallonia</taxon>
    </lineage>
</organism>
<dbReference type="PANTHER" id="PTHR31551">
    <property type="entry name" value="PRE-MRNA-SPLICING FACTOR CWF18"/>
    <property type="match status" value="1"/>
</dbReference>